<keyword evidence="3" id="KW-1185">Reference proteome</keyword>
<sequence length="167" mass="17044">MVIEAGVVAGYVIAWAVRKARRAAGRMDDEVDAAIDAGLDKLHTAVAAKLGSHPALDDITEEAATEEGQVSELTRQQVELAITAAARKDDEFGRAVTELVAELQAAAKASGIHVVAGAGSAVFTGDAHAQASGDGIAFGQVGGDVHVDRSPAGGQRPDPSEPGRSRP</sequence>
<feature type="region of interest" description="Disordered" evidence="1">
    <location>
        <begin position="134"/>
        <end position="167"/>
    </location>
</feature>
<dbReference type="RefSeq" id="WP_234520000.1">
    <property type="nucleotide sequence ID" value="NZ_BAAAUF010000043.1"/>
</dbReference>
<protein>
    <recommendedName>
        <fullName evidence="4">Chromosome partitioning protein</fullName>
    </recommendedName>
</protein>
<accession>A0ABP6LUA0</accession>
<dbReference type="Proteomes" id="UP001501532">
    <property type="component" value="Unassembled WGS sequence"/>
</dbReference>
<gene>
    <name evidence="2" type="ORF">GCM10010448_44090</name>
</gene>
<evidence type="ECO:0000313" key="2">
    <source>
        <dbReference type="EMBL" id="GAA3055849.1"/>
    </source>
</evidence>
<evidence type="ECO:0008006" key="4">
    <source>
        <dbReference type="Google" id="ProtNLM"/>
    </source>
</evidence>
<comment type="caution">
    <text evidence="2">The sequence shown here is derived from an EMBL/GenBank/DDBJ whole genome shotgun (WGS) entry which is preliminary data.</text>
</comment>
<dbReference type="EMBL" id="BAAAUF010000043">
    <property type="protein sequence ID" value="GAA3055849.1"/>
    <property type="molecule type" value="Genomic_DNA"/>
</dbReference>
<feature type="compositionally biased region" description="Basic and acidic residues" evidence="1">
    <location>
        <begin position="158"/>
        <end position="167"/>
    </location>
</feature>
<name>A0ABP6LUA0_9ACTN</name>
<evidence type="ECO:0000313" key="3">
    <source>
        <dbReference type="Proteomes" id="UP001501532"/>
    </source>
</evidence>
<organism evidence="2 3">
    <name type="scientific">Streptomyces glomeratus</name>
    <dbReference type="NCBI Taxonomy" id="284452"/>
    <lineage>
        <taxon>Bacteria</taxon>
        <taxon>Bacillati</taxon>
        <taxon>Actinomycetota</taxon>
        <taxon>Actinomycetes</taxon>
        <taxon>Kitasatosporales</taxon>
        <taxon>Streptomycetaceae</taxon>
        <taxon>Streptomyces</taxon>
    </lineage>
</organism>
<evidence type="ECO:0000256" key="1">
    <source>
        <dbReference type="SAM" id="MobiDB-lite"/>
    </source>
</evidence>
<proteinExistence type="predicted"/>
<reference evidence="3" key="1">
    <citation type="journal article" date="2019" name="Int. J. Syst. Evol. Microbiol.">
        <title>The Global Catalogue of Microorganisms (GCM) 10K type strain sequencing project: providing services to taxonomists for standard genome sequencing and annotation.</title>
        <authorList>
            <consortium name="The Broad Institute Genomics Platform"/>
            <consortium name="The Broad Institute Genome Sequencing Center for Infectious Disease"/>
            <person name="Wu L."/>
            <person name="Ma J."/>
        </authorList>
    </citation>
    <scope>NUCLEOTIDE SEQUENCE [LARGE SCALE GENOMIC DNA]</scope>
    <source>
        <strain evidence="3">JCM 9091</strain>
    </source>
</reference>